<feature type="compositionally biased region" description="Low complexity" evidence="7">
    <location>
        <begin position="14"/>
        <end position="44"/>
    </location>
</feature>
<dbReference type="PANTHER" id="PTHR24115:SF1008">
    <property type="entry name" value="KINESIN-LIKE PROTEIN SUBITO"/>
    <property type="match status" value="1"/>
</dbReference>
<dbReference type="GO" id="GO:0005524">
    <property type="term" value="F:ATP binding"/>
    <property type="evidence" value="ECO:0007669"/>
    <property type="project" value="UniProtKB-UniRule"/>
</dbReference>
<evidence type="ECO:0000313" key="10">
    <source>
        <dbReference type="Proteomes" id="UP000054270"/>
    </source>
</evidence>
<dbReference type="OMA" id="DENVHVM"/>
<dbReference type="SMART" id="SM00129">
    <property type="entry name" value="KISc"/>
    <property type="match status" value="1"/>
</dbReference>
<dbReference type="InterPro" id="IPR019821">
    <property type="entry name" value="Kinesin_motor_CS"/>
</dbReference>
<feature type="compositionally biased region" description="Acidic residues" evidence="7">
    <location>
        <begin position="805"/>
        <end position="821"/>
    </location>
</feature>
<evidence type="ECO:0000313" key="9">
    <source>
        <dbReference type="EMBL" id="KJA26108.1"/>
    </source>
</evidence>
<dbReference type="Gene3D" id="3.40.850.10">
    <property type="entry name" value="Kinesin motor domain"/>
    <property type="match status" value="1"/>
</dbReference>
<feature type="region of interest" description="Disordered" evidence="7">
    <location>
        <begin position="114"/>
        <end position="139"/>
    </location>
</feature>
<accession>A0A0D2MQ66</accession>
<keyword evidence="1 6" id="KW-0493">Microtubule</keyword>
<dbReference type="SUPFAM" id="SSF52540">
    <property type="entry name" value="P-loop containing nucleoside triphosphate hydrolases"/>
    <property type="match status" value="1"/>
</dbReference>
<evidence type="ECO:0000256" key="5">
    <source>
        <dbReference type="PROSITE-ProRule" id="PRU00283"/>
    </source>
</evidence>
<feature type="region of interest" description="Disordered" evidence="7">
    <location>
        <begin position="748"/>
        <end position="901"/>
    </location>
</feature>
<dbReference type="InterPro" id="IPR027417">
    <property type="entry name" value="P-loop_NTPase"/>
</dbReference>
<dbReference type="GO" id="GO:0003777">
    <property type="term" value="F:microtubule motor activity"/>
    <property type="evidence" value="ECO:0007669"/>
    <property type="project" value="InterPro"/>
</dbReference>
<dbReference type="STRING" id="945553.A0A0D2MQ66"/>
<comment type="similarity">
    <text evidence="5 6">Belongs to the TRAFAC class myosin-kinesin ATPase superfamily. Kinesin family.</text>
</comment>
<dbReference type="EMBL" id="KN817529">
    <property type="protein sequence ID" value="KJA26108.1"/>
    <property type="molecule type" value="Genomic_DNA"/>
</dbReference>
<feature type="compositionally biased region" description="Polar residues" evidence="7">
    <location>
        <begin position="1"/>
        <end position="12"/>
    </location>
</feature>
<dbReference type="Pfam" id="PF00225">
    <property type="entry name" value="Kinesin"/>
    <property type="match status" value="1"/>
</dbReference>
<dbReference type="PANTHER" id="PTHR24115">
    <property type="entry name" value="KINESIN-RELATED"/>
    <property type="match status" value="1"/>
</dbReference>
<evidence type="ECO:0000256" key="1">
    <source>
        <dbReference type="ARBA" id="ARBA00022701"/>
    </source>
</evidence>
<dbReference type="InterPro" id="IPR001752">
    <property type="entry name" value="Kinesin_motor_dom"/>
</dbReference>
<feature type="compositionally biased region" description="Polar residues" evidence="7">
    <location>
        <begin position="116"/>
        <end position="138"/>
    </location>
</feature>
<dbReference type="InterPro" id="IPR027640">
    <property type="entry name" value="Kinesin-like_fam"/>
</dbReference>
<feature type="binding site" evidence="5">
    <location>
        <begin position="194"/>
        <end position="201"/>
    </location>
    <ligand>
        <name>ATP</name>
        <dbReference type="ChEBI" id="CHEBI:30616"/>
    </ligand>
</feature>
<evidence type="ECO:0000256" key="6">
    <source>
        <dbReference type="RuleBase" id="RU000394"/>
    </source>
</evidence>
<keyword evidence="3 5" id="KW-0067">ATP-binding</keyword>
<dbReference type="PROSITE" id="PS00411">
    <property type="entry name" value="KINESIN_MOTOR_1"/>
    <property type="match status" value="1"/>
</dbReference>
<dbReference type="GO" id="GO:0005634">
    <property type="term" value="C:nucleus"/>
    <property type="evidence" value="ECO:0007669"/>
    <property type="project" value="TreeGrafter"/>
</dbReference>
<dbReference type="PRINTS" id="PR00380">
    <property type="entry name" value="KINESINHEAVY"/>
</dbReference>
<dbReference type="GO" id="GO:0007018">
    <property type="term" value="P:microtubule-based movement"/>
    <property type="evidence" value="ECO:0007669"/>
    <property type="project" value="InterPro"/>
</dbReference>
<evidence type="ECO:0000259" key="8">
    <source>
        <dbReference type="PROSITE" id="PS50067"/>
    </source>
</evidence>
<dbReference type="GO" id="GO:0008017">
    <property type="term" value="F:microtubule binding"/>
    <property type="evidence" value="ECO:0007669"/>
    <property type="project" value="InterPro"/>
</dbReference>
<keyword evidence="10" id="KW-1185">Reference proteome</keyword>
<dbReference type="GO" id="GO:0005871">
    <property type="term" value="C:kinesin complex"/>
    <property type="evidence" value="ECO:0007669"/>
    <property type="project" value="TreeGrafter"/>
</dbReference>
<sequence>MAGKPPTTTRASSRTKTPTPIPLPTTRTTRARTATTKTAITATEAATPVVKRNVVRKPLVSKDNSLDSIPAAPKAKAKLAPPKKAAKTANVAAESDREPIMAYLRIRPRLGDEESSISPYLTPLSDTTVSMTDPQDPNNGRAKYRFSAVSPSSLYTFSHIFPPNTTQRDFFTKTTLPLVQDVLMGQNGLLFTYGVTNSGKTYTVQGGTREGSAGILPRSLDVIFNSVEGLHGDGRYRPVRLHGIELSDDQDLKVPIPEPALADVLGSLDNVADLEFDIDPTAVKVDRNHEYSIWISYAEVYNEKVYDLLASVTDESNMQVDPIAGRPAGTKSLLLTRQALPLRPSPPSDNIDSDSGGKYIAGLRQFRVTSAAQAKAIVKLGQLHRRVFGTLANRESSRSHGMVIIKVVRGHRGERDNPTSLQISRLTLVDLAGSERTKHTHTTGDRLKEAGNINKSLMVLGQCMEVMRSNQRKIAMSLSQESSQAGRVDTRDVKKALALVPFRHSKLTEALMDYFIGDGRTVMIVNVNPYDTGYDENSHVMKFAALAREVTTTPAPAPVQRVPVIGPGSLQGKKIKQLGPLTLKDPDIIPRPYTRKVTISMGGHDTGRRPVEAILEVREEEEQLYGPDKGHEDEEDPINPLVDALFDEIENLRLQIFESEMRCALIEAETREEVMREMEERMRSMEAMYARRLMSELERNELKTDAKIDMLHQSGLFGSPMKAVRRPVVDQSFSEEEDVEMSLIDYNQEDGMEGGNDDRSMSLSPFAQKAPPKQIFRSPRKSSIAPQPVIEKRKFVPDPPMLASDTEDAELTETEGGDDDTNSVAPSDVTSENGEDGEEDDEEDDEDEEYSEGGSDPMGEGSDEEEELWEPPAKTPRPEKQLVVSPQPTASTSAAQILPPKSRVSKLAEEIDELKLQEQDSDDSITILPKKKTKLQTLVENNAGYKNDEYDLPVVKKKKRIISKNPVVTEEDIDKAAWDIEKQASKLRGAGNGARRFGN</sequence>
<reference evidence="10" key="1">
    <citation type="submission" date="2014-04" db="EMBL/GenBank/DDBJ databases">
        <title>Evolutionary Origins and Diversification of the Mycorrhizal Mutualists.</title>
        <authorList>
            <consortium name="DOE Joint Genome Institute"/>
            <consortium name="Mycorrhizal Genomics Consortium"/>
            <person name="Kohler A."/>
            <person name="Kuo A."/>
            <person name="Nagy L.G."/>
            <person name="Floudas D."/>
            <person name="Copeland A."/>
            <person name="Barry K.W."/>
            <person name="Cichocki N."/>
            <person name="Veneault-Fourrey C."/>
            <person name="LaButti K."/>
            <person name="Lindquist E.A."/>
            <person name="Lipzen A."/>
            <person name="Lundell T."/>
            <person name="Morin E."/>
            <person name="Murat C."/>
            <person name="Riley R."/>
            <person name="Ohm R."/>
            <person name="Sun H."/>
            <person name="Tunlid A."/>
            <person name="Henrissat B."/>
            <person name="Grigoriev I.V."/>
            <person name="Hibbett D.S."/>
            <person name="Martin F."/>
        </authorList>
    </citation>
    <scope>NUCLEOTIDE SEQUENCE [LARGE SCALE GENOMIC DNA]</scope>
    <source>
        <strain evidence="10">FD-334 SS-4</strain>
    </source>
</reference>
<protein>
    <recommendedName>
        <fullName evidence="6">Kinesin-like protein</fullName>
    </recommendedName>
</protein>
<dbReference type="PROSITE" id="PS50067">
    <property type="entry name" value="KINESIN_MOTOR_2"/>
    <property type="match status" value="1"/>
</dbReference>
<dbReference type="OrthoDB" id="123929at2759"/>
<dbReference type="InterPro" id="IPR036961">
    <property type="entry name" value="Kinesin_motor_dom_sf"/>
</dbReference>
<dbReference type="Proteomes" id="UP000054270">
    <property type="component" value="Unassembled WGS sequence"/>
</dbReference>
<keyword evidence="2 5" id="KW-0547">Nucleotide-binding</keyword>
<feature type="compositionally biased region" description="Low complexity" evidence="7">
    <location>
        <begin position="70"/>
        <end position="92"/>
    </location>
</feature>
<keyword evidence="4 5" id="KW-0505">Motor protein</keyword>
<evidence type="ECO:0000256" key="3">
    <source>
        <dbReference type="ARBA" id="ARBA00022840"/>
    </source>
</evidence>
<gene>
    <name evidence="9" type="ORF">HYPSUDRAFT_159865</name>
</gene>
<organism evidence="9 10">
    <name type="scientific">Hypholoma sublateritium (strain FD-334 SS-4)</name>
    <dbReference type="NCBI Taxonomy" id="945553"/>
    <lineage>
        <taxon>Eukaryota</taxon>
        <taxon>Fungi</taxon>
        <taxon>Dikarya</taxon>
        <taxon>Basidiomycota</taxon>
        <taxon>Agaricomycotina</taxon>
        <taxon>Agaricomycetes</taxon>
        <taxon>Agaricomycetidae</taxon>
        <taxon>Agaricales</taxon>
        <taxon>Agaricineae</taxon>
        <taxon>Strophariaceae</taxon>
        <taxon>Hypholoma</taxon>
    </lineage>
</organism>
<dbReference type="AlphaFoldDB" id="A0A0D2MQ66"/>
<feature type="region of interest" description="Disordered" evidence="7">
    <location>
        <begin position="64"/>
        <end position="92"/>
    </location>
</feature>
<dbReference type="GO" id="GO:0016887">
    <property type="term" value="F:ATP hydrolysis activity"/>
    <property type="evidence" value="ECO:0007669"/>
    <property type="project" value="TreeGrafter"/>
</dbReference>
<dbReference type="GO" id="GO:0005874">
    <property type="term" value="C:microtubule"/>
    <property type="evidence" value="ECO:0007669"/>
    <property type="project" value="UniProtKB-KW"/>
</dbReference>
<feature type="region of interest" description="Disordered" evidence="7">
    <location>
        <begin position="1"/>
        <end position="44"/>
    </location>
</feature>
<evidence type="ECO:0000256" key="2">
    <source>
        <dbReference type="ARBA" id="ARBA00022741"/>
    </source>
</evidence>
<evidence type="ECO:0000256" key="7">
    <source>
        <dbReference type="SAM" id="MobiDB-lite"/>
    </source>
</evidence>
<feature type="compositionally biased region" description="Polar residues" evidence="7">
    <location>
        <begin position="884"/>
        <end position="895"/>
    </location>
</feature>
<evidence type="ECO:0000256" key="4">
    <source>
        <dbReference type="ARBA" id="ARBA00023175"/>
    </source>
</evidence>
<feature type="compositionally biased region" description="Acidic residues" evidence="7">
    <location>
        <begin position="833"/>
        <end position="851"/>
    </location>
</feature>
<feature type="domain" description="Kinesin motor" evidence="8">
    <location>
        <begin position="99"/>
        <end position="550"/>
    </location>
</feature>
<name>A0A0D2MQ66_HYPSF</name>
<proteinExistence type="inferred from homology"/>